<name>A0A1U7NR09_9DEIO</name>
<dbReference type="PANTHER" id="PTHR13774">
    <property type="entry name" value="PHENAZINE BIOSYNTHESIS PROTEIN"/>
    <property type="match status" value="1"/>
</dbReference>
<dbReference type="AlphaFoldDB" id="A0A1U7NR09"/>
<sequence>MTSNEFFVVEVFAAAELRGNPVMIVMDDGSLETEQMQRFAAWNGMPETVYLRRGMGGVSQSNAYAARIFSPRTELVFAGHPSLGAAHVAVEAGLVERPVFNPGPEMFGGGDLATLWQRGAVGMVELKLRSISAGNAAVFVKTPAPSAVHPLGAEHAKAVAAALSLTQKIQAYQVSAGANWIVVRRDDPADLERLVPQMSVIEALSAELGVSGVTVYVPADPATGTRFEVRSFGPLIGVPEDAVCGGGTACMAALEHHLDGGQSAGQPSYTDSVCFVQESEQRRSLHSTPGTRFSPACSARITGVFNTL</sequence>
<dbReference type="GO" id="GO:0016853">
    <property type="term" value="F:isomerase activity"/>
    <property type="evidence" value="ECO:0007669"/>
    <property type="project" value="TreeGrafter"/>
</dbReference>
<dbReference type="SUPFAM" id="SSF54506">
    <property type="entry name" value="Diaminopimelate epimerase-like"/>
    <property type="match status" value="1"/>
</dbReference>
<evidence type="ECO:0000313" key="3">
    <source>
        <dbReference type="Proteomes" id="UP000186607"/>
    </source>
</evidence>
<protein>
    <submittedName>
        <fullName evidence="2">Phenazine biosynthesis protein PhzF like</fullName>
    </submittedName>
</protein>
<dbReference type="GO" id="GO:0005737">
    <property type="term" value="C:cytoplasm"/>
    <property type="evidence" value="ECO:0007669"/>
    <property type="project" value="TreeGrafter"/>
</dbReference>
<dbReference type="Pfam" id="PF02567">
    <property type="entry name" value="PhzC-PhzF"/>
    <property type="match status" value="1"/>
</dbReference>
<dbReference type="PIRSF" id="PIRSF016184">
    <property type="entry name" value="PhzC_PhzF"/>
    <property type="match status" value="1"/>
</dbReference>
<organism evidence="2 3">
    <name type="scientific">Deinococcus marmoris</name>
    <dbReference type="NCBI Taxonomy" id="249408"/>
    <lineage>
        <taxon>Bacteria</taxon>
        <taxon>Thermotogati</taxon>
        <taxon>Deinococcota</taxon>
        <taxon>Deinococci</taxon>
        <taxon>Deinococcales</taxon>
        <taxon>Deinococcaceae</taxon>
        <taxon>Deinococcus</taxon>
    </lineage>
</organism>
<feature type="active site" evidence="1">
    <location>
        <position position="47"/>
    </location>
</feature>
<dbReference type="PANTHER" id="PTHR13774:SF32">
    <property type="entry name" value="ANTISENSE-ENHANCING SEQUENCE 1"/>
    <property type="match status" value="1"/>
</dbReference>
<keyword evidence="3" id="KW-1185">Reference proteome</keyword>
<dbReference type="Proteomes" id="UP000186607">
    <property type="component" value="Unassembled WGS sequence"/>
</dbReference>
<evidence type="ECO:0000313" key="2">
    <source>
        <dbReference type="EMBL" id="OLV15346.1"/>
    </source>
</evidence>
<gene>
    <name evidence="2" type="ORF">BOO71_0015094</name>
</gene>
<dbReference type="NCBIfam" id="TIGR00654">
    <property type="entry name" value="PhzF_family"/>
    <property type="match status" value="1"/>
</dbReference>
<accession>A0A1U7NR09</accession>
<dbReference type="EMBL" id="MSTI01000184">
    <property type="protein sequence ID" value="OLV15346.1"/>
    <property type="molecule type" value="Genomic_DNA"/>
</dbReference>
<reference evidence="2 3" key="1">
    <citation type="submission" date="2017-01" db="EMBL/GenBank/DDBJ databases">
        <title>Genome Analysis of Deinococcus marmoris KOPRI26562.</title>
        <authorList>
            <person name="Kim J.H."/>
            <person name="Oh H.-M."/>
        </authorList>
    </citation>
    <scope>NUCLEOTIDE SEQUENCE [LARGE SCALE GENOMIC DNA]</scope>
    <source>
        <strain evidence="2 3">KOPRI26562</strain>
    </source>
</reference>
<dbReference type="RefSeq" id="WP_075837092.1">
    <property type="nucleotide sequence ID" value="NZ_MSTI01000184.1"/>
</dbReference>
<dbReference type="InterPro" id="IPR003719">
    <property type="entry name" value="Phenazine_PhzF-like"/>
</dbReference>
<evidence type="ECO:0000256" key="1">
    <source>
        <dbReference type="PIRSR" id="PIRSR016184-1"/>
    </source>
</evidence>
<dbReference type="Gene3D" id="3.10.310.10">
    <property type="entry name" value="Diaminopimelate Epimerase, Chain A, domain 1"/>
    <property type="match status" value="2"/>
</dbReference>
<proteinExistence type="predicted"/>
<comment type="caution">
    <text evidence="2">The sequence shown here is derived from an EMBL/GenBank/DDBJ whole genome shotgun (WGS) entry which is preliminary data.</text>
</comment>
<dbReference type="STRING" id="249408.BOO71_0015094"/>